<feature type="signal peptide" evidence="5">
    <location>
        <begin position="1"/>
        <end position="25"/>
    </location>
</feature>
<dbReference type="HGNC" id="HGNC:33342">
    <property type="gene designation" value="SPAG11A"/>
</dbReference>
<evidence type="ECO:0000256" key="2">
    <source>
        <dbReference type="ARBA" id="ARBA00022525"/>
    </source>
</evidence>
<reference evidence="6" key="4">
    <citation type="submission" date="2025-05" db="UniProtKB">
        <authorList>
            <consortium name="Ensembl"/>
        </authorList>
    </citation>
    <scope>IDENTIFICATION</scope>
</reference>
<evidence type="ECO:0000256" key="3">
    <source>
        <dbReference type="ARBA" id="ARBA00022729"/>
    </source>
</evidence>
<dbReference type="DisGeNET" id="653423"/>
<name>A0A0A0MR37_HUMAN</name>
<dbReference type="InterPro" id="IPR007988">
    <property type="entry name" value="Sperm_Ag_11A_B"/>
</dbReference>
<proteinExistence type="predicted"/>
<keyword evidence="8" id="KW-1185">Reference proteome</keyword>
<comment type="function">
    <text evidence="4">Has antimicrobial activity against E.coli. Plays a role in the defense response in the male reproductive tract, contributing to sperm maturation, storage and protection.</text>
</comment>
<evidence type="ECO:0000313" key="6">
    <source>
        <dbReference type="Ensembl" id="ENSP00000316012.5"/>
    </source>
</evidence>
<evidence type="ECO:0000256" key="4">
    <source>
        <dbReference type="ARBA" id="ARBA00045473"/>
    </source>
</evidence>
<dbReference type="Ensembl" id="ENST00000326558.9">
    <property type="protein sequence ID" value="ENSP00000316012.5"/>
    <property type="gene ID" value="ENSG00000178287.18"/>
</dbReference>
<dbReference type="ChiTaRS" id="SPAG11A">
    <property type="organism name" value="human"/>
</dbReference>
<sequence>MRQRLLPSVTSLLLVALLFPGSSQARHVNHSATEALGELRERAPGQGTNGFQLLRHAVKRDLLPPRTPPYQGDVPLGIRNTICRMQQGICRLFFCHSGTGQQHRQRCG</sequence>
<reference evidence="6" key="2">
    <citation type="journal article" date="2004" name="Nature">
        <title>Finishing the euchromatic sequence of the human genome.</title>
        <authorList>
            <consortium name="International Human Genome Sequencing Consortium"/>
        </authorList>
    </citation>
    <scope>NUCLEOTIDE SEQUENCE [LARGE SCALE GENOMIC DNA]</scope>
</reference>
<dbReference type="ExpressionAtlas" id="A0A0A0MR37">
    <property type="expression patterns" value="baseline and differential"/>
</dbReference>
<dbReference type="GO" id="GO:0005576">
    <property type="term" value="C:extracellular region"/>
    <property type="evidence" value="ECO:0007669"/>
    <property type="project" value="UniProtKB-SubCell"/>
</dbReference>
<dbReference type="UCSC" id="uc003wrz.4">
    <property type="organism name" value="human"/>
</dbReference>
<dbReference type="GeneTree" id="ENSGT00940000161432"/>
<dbReference type="GeneID" id="653423"/>
<keyword evidence="2" id="KW-0964">Secreted</keyword>
<evidence type="ECO:0000313" key="8">
    <source>
        <dbReference type="Proteomes" id="UP000005640"/>
    </source>
</evidence>
<dbReference type="KEGG" id="hsa:653423"/>
<protein>
    <submittedName>
        <fullName evidence="6">Sperm associated antigen 11A</fullName>
    </submittedName>
    <submittedName>
        <fullName evidence="7">Sperm associated antigen 11B</fullName>
    </submittedName>
</protein>
<dbReference type="Bgee" id="ENSG00000178287">
    <property type="expression patterns" value="Expressed in male germ line stem cell (sensu Vertebrata) in testis and 43 other cell types or tissues"/>
</dbReference>
<dbReference type="RefSeq" id="NP_001075021.2">
    <property type="nucleotide sequence ID" value="NM_001081552.2"/>
</dbReference>
<reference evidence="6" key="1">
    <citation type="journal article" date="2001" name="Nature">
        <title>Initial sequencing and analysis of the human genome.</title>
        <authorList>
            <consortium name="International Human Genome Sequencing Consortium"/>
            <person name="Lander E.S."/>
            <person name="Linton L.M."/>
            <person name="Birren B."/>
            <person name="Nusbaum C."/>
            <person name="Zody M.C."/>
            <person name="Baldwin J."/>
            <person name="Devon K."/>
            <person name="Dewar K."/>
            <person name="Doyle M."/>
            <person name="FitzHugh W."/>
            <person name="Funke R."/>
            <person name="Gage D."/>
            <person name="Harris K."/>
            <person name="Heaford A."/>
            <person name="Howland J."/>
            <person name="Kann L."/>
            <person name="Lehoczky J."/>
            <person name="LeVine R."/>
            <person name="McEwan P."/>
            <person name="McKernan K."/>
            <person name="Meldrim J."/>
            <person name="Mesirov J.P."/>
            <person name="Miranda C."/>
            <person name="Morris W."/>
            <person name="Naylor J."/>
            <person name="Raymond C."/>
            <person name="Rosetti M."/>
            <person name="Santos R."/>
            <person name="Sheridan A."/>
            <person name="Sougnez C."/>
            <person name="Stange-Thomann N."/>
            <person name="Stojanovic N."/>
            <person name="Subramanian A."/>
            <person name="Wyman D."/>
            <person name="Rogers J."/>
            <person name="Sulston J."/>
            <person name="Ainscough R."/>
            <person name="Beck S."/>
            <person name="Bentley D."/>
            <person name="Burton J."/>
            <person name="Clee C."/>
            <person name="Carter N."/>
            <person name="Coulson A."/>
            <person name="Deadman R."/>
            <person name="Deloukas P."/>
            <person name="Dunham A."/>
            <person name="Dunham I."/>
            <person name="Durbin R."/>
            <person name="French L."/>
            <person name="Grafham D."/>
            <person name="Gregory S."/>
            <person name="Hubbard T."/>
            <person name="Humphray S."/>
            <person name="Hunt A."/>
            <person name="Jones M."/>
            <person name="Lloyd C."/>
            <person name="McMurray A."/>
            <person name="Matthews L."/>
            <person name="Mercer S."/>
            <person name="Milne S."/>
            <person name="Mullikin J.C."/>
            <person name="Mungall A."/>
            <person name="Plumb R."/>
            <person name="Ross M."/>
            <person name="Shownkeen R."/>
            <person name="Sims S."/>
            <person name="Waterston R.H."/>
            <person name="Wilson R.K."/>
            <person name="Hillier L.W."/>
            <person name="McPherson J.D."/>
            <person name="Marra M.A."/>
            <person name="Mardis E.R."/>
            <person name="Fulton L.A."/>
            <person name="Chinwalla A.T."/>
            <person name="Pepin K.H."/>
            <person name="Gish W.R."/>
            <person name="Chissoe S.L."/>
            <person name="Wendl M.C."/>
            <person name="Delehaunty K.D."/>
            <person name="Miner T.L."/>
            <person name="Delehaunty A."/>
            <person name="Kramer J.B."/>
            <person name="Cook L.L."/>
            <person name="Fulton R.S."/>
            <person name="Johnson D.L."/>
            <person name="Minx P.J."/>
            <person name="Clifton S.W."/>
            <person name="Hawkins T."/>
            <person name="Branscomb E."/>
            <person name="Predki P."/>
            <person name="Richardson P."/>
            <person name="Wenning S."/>
            <person name="Slezak T."/>
            <person name="Doggett N."/>
            <person name="Cheng J.F."/>
            <person name="Olsen A."/>
            <person name="Lucas S."/>
            <person name="Elkin C."/>
            <person name="Uberbacher E."/>
            <person name="Frazier M."/>
            <person name="Gibbs R.A."/>
            <person name="Muzny D.M."/>
            <person name="Scherer S.E."/>
            <person name="Bouck J.B."/>
            <person name="Sodergren E.J."/>
            <person name="Worley K.C."/>
            <person name="Rives C.M."/>
            <person name="Gorrell J.H."/>
            <person name="Metzker M.L."/>
            <person name="Naylor S.L."/>
            <person name="Kucherlapati R.S."/>
            <person name="Nelson D.L."/>
            <person name="Weinstock G.M."/>
            <person name="Sakaki Y."/>
            <person name="Fujiyama A."/>
            <person name="Hattori M."/>
            <person name="Yada T."/>
            <person name="Toyoda A."/>
            <person name="Itoh T."/>
            <person name="Kawagoe C."/>
            <person name="Watanabe H."/>
            <person name="Totoki Y."/>
            <person name="Taylor T."/>
            <person name="Weissenbach J."/>
            <person name="Heilig R."/>
            <person name="Saurin W."/>
            <person name="Artiguenave F."/>
            <person name="Brottier P."/>
            <person name="Bruls T."/>
            <person name="Pelletier E."/>
            <person name="Robert C."/>
            <person name="Wincker P."/>
            <person name="Smith D.R."/>
            <person name="Doucette-Stamm L."/>
            <person name="Rubenfield M."/>
            <person name="Weinstock K."/>
            <person name="Lee H.M."/>
            <person name="Dubois J."/>
            <person name="Rosenthal A."/>
            <person name="Platzer M."/>
            <person name="Nyakatura G."/>
            <person name="Taudien S."/>
            <person name="Rump A."/>
            <person name="Yang H."/>
            <person name="Yu J."/>
            <person name="Wang J."/>
            <person name="Huang G."/>
            <person name="Gu J."/>
            <person name="Hood L."/>
            <person name="Rowen L."/>
            <person name="Madan A."/>
            <person name="Qin S."/>
            <person name="Davis R.W."/>
            <person name="Federspiel N.A."/>
            <person name="Abola A.P."/>
            <person name="Proctor M.J."/>
            <person name="Myers R.M."/>
            <person name="Schmutz J."/>
            <person name="Dickson M."/>
            <person name="Grimwood J."/>
            <person name="Cox D.R."/>
            <person name="Olson M.V."/>
            <person name="Kaul R."/>
            <person name="Raymond C."/>
            <person name="Shimizu N."/>
            <person name="Kawasaki K."/>
            <person name="Minoshima S."/>
            <person name="Evans G.A."/>
            <person name="Athanasiou M."/>
            <person name="Schultz R."/>
            <person name="Roe B.A."/>
            <person name="Chen F."/>
            <person name="Pan H."/>
            <person name="Ramser J."/>
            <person name="Lehrach H."/>
            <person name="Reinhardt R."/>
            <person name="McCombie W.R."/>
            <person name="de la Bastide M."/>
            <person name="Dedhia N."/>
            <person name="Blocker H."/>
            <person name="Hornischer K."/>
            <person name="Nordsiek G."/>
            <person name="Agarwala R."/>
            <person name="Aravind L."/>
            <person name="Bailey J.A."/>
            <person name="Bateman A."/>
            <person name="Batzoglou S."/>
            <person name="Birney E."/>
            <person name="Bork P."/>
            <person name="Brown D.G."/>
            <person name="Burge C.B."/>
            <person name="Cerutti L."/>
            <person name="Chen H.C."/>
            <person name="Church D."/>
            <person name="Clamp M."/>
            <person name="Copley R.R."/>
            <person name="Doerks T."/>
            <person name="Eddy S.R."/>
            <person name="Eichler E.E."/>
            <person name="Furey T.S."/>
            <person name="Galagan J."/>
            <person name="Gilbert J.G."/>
            <person name="Harmon C."/>
            <person name="Hayashizaki Y."/>
            <person name="Haussler D."/>
            <person name="Hermjakob H."/>
            <person name="Hokamp K."/>
            <person name="Jang W."/>
            <person name="Johnson L.S."/>
            <person name="Jones T.A."/>
            <person name="Kasif S."/>
            <person name="Kaspryzk A."/>
            <person name="Kennedy S."/>
            <person name="Kent W.J."/>
            <person name="Kitts P."/>
            <person name="Koonin E.V."/>
            <person name="Korf I."/>
            <person name="Kulp D."/>
            <person name="Lancet D."/>
            <person name="Lowe T.M."/>
            <person name="McLysaght A."/>
            <person name="Mikkelsen T."/>
            <person name="Moran J.V."/>
            <person name="Mulder N."/>
            <person name="Pollara V.J."/>
            <person name="Ponting C.P."/>
            <person name="Schuler G."/>
            <person name="Schultz J."/>
            <person name="Slater G."/>
            <person name="Smit A.F."/>
            <person name="Stupka E."/>
            <person name="Szustakowski J."/>
            <person name="Thierry-Mieg D."/>
            <person name="Thierry-Mieg J."/>
            <person name="Wagner L."/>
            <person name="Wallis J."/>
            <person name="Wheeler R."/>
            <person name="Williams A."/>
            <person name="Wolf Y.I."/>
            <person name="Wolfe K.H."/>
            <person name="Yang S.P."/>
            <person name="Yeh R.F."/>
            <person name="Collins F."/>
            <person name="Guyer M.S."/>
            <person name="Peterson J."/>
            <person name="Felsenfeld A."/>
            <person name="Wetterstrand K.A."/>
            <person name="Patrinos A."/>
            <person name="Morgan M.J."/>
            <person name="de Jong P."/>
            <person name="Catanese J.J."/>
            <person name="Osoegawa K."/>
            <person name="Shizuya H."/>
            <person name="Choi S."/>
            <person name="Chen Y.J."/>
        </authorList>
    </citation>
    <scope>NUCLEOTIDE SEQUENCE [LARGE SCALE GENOMIC DNA]</scope>
</reference>
<gene>
    <name evidence="7" type="primary">SPAG11B</name>
    <name evidence="6" type="synonym">SPAG11A</name>
</gene>
<accession>A0A0A0MR37</accession>
<dbReference type="Antibodypedia" id="41785">
    <property type="antibodies" value="78 antibodies from 18 providers"/>
</dbReference>
<keyword evidence="3 5" id="KW-0732">Signal</keyword>
<dbReference type="EMBL" id="AC130365">
    <property type="status" value="NOT_ANNOTATED_CDS"/>
    <property type="molecule type" value="Genomic_DNA"/>
</dbReference>
<evidence type="ECO:0000313" key="7">
    <source>
        <dbReference type="Ensembl" id="ENSP00000495748.1"/>
    </source>
</evidence>
<dbReference type="HGNC" id="HGNC:14534">
    <property type="gene designation" value="SPAG11B"/>
</dbReference>
<evidence type="ECO:0000256" key="1">
    <source>
        <dbReference type="ARBA" id="ARBA00004613"/>
    </source>
</evidence>
<dbReference type="Ensembl" id="ENST00000645125.2">
    <property type="protein sequence ID" value="ENSP00000495748.1"/>
    <property type="gene ID" value="ENSG00000285507.3"/>
</dbReference>
<dbReference type="CTD" id="653423"/>
<dbReference type="PANTHER" id="PTHR14081">
    <property type="entry name" value="SPERM-ASSOCIATED ANTIGEN 11A-RELATED-RELATED"/>
    <property type="match status" value="1"/>
</dbReference>
<organism evidence="6 8">
    <name type="scientific">Homo sapiens</name>
    <name type="common">Human</name>
    <dbReference type="NCBI Taxonomy" id="9606"/>
    <lineage>
        <taxon>Eukaryota</taxon>
        <taxon>Metazoa</taxon>
        <taxon>Chordata</taxon>
        <taxon>Craniata</taxon>
        <taxon>Vertebrata</taxon>
        <taxon>Euteleostomi</taxon>
        <taxon>Mammalia</taxon>
        <taxon>Eutheria</taxon>
        <taxon>Euarchontoglires</taxon>
        <taxon>Primates</taxon>
        <taxon>Haplorrhini</taxon>
        <taxon>Catarrhini</taxon>
        <taxon>Hominidae</taxon>
        <taxon>Homo</taxon>
    </lineage>
</organism>
<comment type="subcellular location">
    <subcellularLocation>
        <location evidence="1">Secreted</location>
    </subcellularLocation>
</comment>
<dbReference type="MassIVE" id="A0A0A0MR37"/>
<dbReference type="DNASU" id="653423"/>
<dbReference type="Pfam" id="PF05324">
    <property type="entry name" value="Sperm_Ag_HE2"/>
    <property type="match status" value="1"/>
</dbReference>
<feature type="chain" id="PRO_5044540586" evidence="5">
    <location>
        <begin position="26"/>
        <end position="108"/>
    </location>
</feature>
<dbReference type="AlphaFoldDB" id="A0A0A0MR37"/>
<dbReference type="OrthoDB" id="9828952at2759"/>
<evidence type="ECO:0000256" key="5">
    <source>
        <dbReference type="SAM" id="SignalP"/>
    </source>
</evidence>
<dbReference type="VEuPathDB" id="HostDB:ENSG00000178287"/>
<dbReference type="PANTHER" id="PTHR14081:SF1">
    <property type="entry name" value="SPERM-ASSOCIATED ANTIGEN 11A-RELATED"/>
    <property type="match status" value="1"/>
</dbReference>
<reference evidence="6 8" key="3">
    <citation type="journal article" date="2006" name="Nature">
        <title>DNA sequence and analysis of human chromosome 8.</title>
        <authorList>
            <person name="Nusbaum C."/>
            <person name="Mikkelsen T.S."/>
            <person name="Zody M.C."/>
            <person name="Asakawa S."/>
            <person name="Taudien S."/>
            <person name="Garber M."/>
            <person name="Kodira C.D."/>
            <person name="Schueler M.G."/>
            <person name="Shimizu A."/>
            <person name="Whittaker C.A."/>
            <person name="Chang J.L."/>
            <person name="Cuomo C.A."/>
            <person name="Dewar K."/>
            <person name="FitzGerald M.G."/>
            <person name="Yang X."/>
            <person name="Allen N.R."/>
            <person name="Anderson S."/>
            <person name="Asakawa T."/>
            <person name="Blechschmidt K."/>
            <person name="Bloom T."/>
            <person name="Borowsky M.L."/>
            <person name="Butler J."/>
            <person name="Cook A."/>
            <person name="Corum B."/>
            <person name="DeArellano K."/>
            <person name="DeCaprio D."/>
            <person name="Dooley K.T."/>
            <person name="Dorris L.III."/>
            <person name="Engels R."/>
            <person name="Glockner G."/>
            <person name="Hafez N."/>
            <person name="Hagopian D.S."/>
            <person name="Hall J.L."/>
            <person name="Ishikawa S.K."/>
            <person name="Jaffe D.B."/>
            <person name="Kamat A."/>
            <person name="Kudoh J."/>
            <person name="Lehmann R."/>
            <person name="Lokitsang T."/>
            <person name="Macdonald P."/>
            <person name="Major J.E."/>
            <person name="Matthews C.D."/>
            <person name="Mauceli E."/>
            <person name="Menzel U."/>
            <person name="Mihalev A.H."/>
            <person name="Minoshima S."/>
            <person name="Murayama Y."/>
            <person name="Naylor J.W."/>
            <person name="Nicol R."/>
            <person name="Nguyen C."/>
            <person name="O'Leary S.B."/>
            <person name="O'Neill K."/>
            <person name="Parker S.C."/>
            <person name="Polley A."/>
            <person name="Raymond C.K."/>
            <person name="Reichwald K."/>
            <person name="Rodriguez J."/>
            <person name="Sasaki T."/>
            <person name="Schilhabel M."/>
            <person name="Siddiqui R."/>
            <person name="Smith C.L."/>
            <person name="Sneddon T.P."/>
            <person name="Talamas J.A."/>
            <person name="Tenzin P."/>
            <person name="Topham K."/>
            <person name="Venkataraman V."/>
            <person name="Wen G."/>
            <person name="Yamazaki S."/>
            <person name="Young S.K."/>
            <person name="Zeng Q."/>
            <person name="Zimmer A.R."/>
            <person name="Rosenthal A."/>
            <person name="Birren B.W."/>
            <person name="Platzer M."/>
            <person name="Shimizu N."/>
            <person name="Lander E.S."/>
        </authorList>
    </citation>
    <scope>NUCLEOTIDE SEQUENCE [LARGE SCALE GENOMIC DNA]</scope>
</reference>
<dbReference type="OpenTargets" id="ENSG00000178287"/>
<dbReference type="eggNOG" id="ENOG502TDV0">
    <property type="taxonomic scope" value="Eukaryota"/>
</dbReference>
<dbReference type="Proteomes" id="UP000005640">
    <property type="component" value="Chromosome 8"/>
</dbReference>
<dbReference type="BioGRID-ORCS" id="653423">
    <property type="hits" value="11 hits in 672 CRISPR screens"/>
</dbReference>